<evidence type="ECO:0000256" key="5">
    <source>
        <dbReference type="ARBA" id="ARBA00022989"/>
    </source>
</evidence>
<dbReference type="GO" id="GO:0005886">
    <property type="term" value="C:plasma membrane"/>
    <property type="evidence" value="ECO:0007669"/>
    <property type="project" value="UniProtKB-SubCell"/>
</dbReference>
<evidence type="ECO:0000256" key="8">
    <source>
        <dbReference type="SAM" id="Phobius"/>
    </source>
</evidence>
<feature type="transmembrane region" description="Helical" evidence="8">
    <location>
        <begin position="297"/>
        <end position="314"/>
    </location>
</feature>
<accession>A0A841Q811</accession>
<keyword evidence="4 8" id="KW-0812">Transmembrane</keyword>
<organism evidence="9 10">
    <name type="scientific">Salirhabdus euzebyi</name>
    <dbReference type="NCBI Taxonomy" id="394506"/>
    <lineage>
        <taxon>Bacteria</taxon>
        <taxon>Bacillati</taxon>
        <taxon>Bacillota</taxon>
        <taxon>Bacilli</taxon>
        <taxon>Bacillales</taxon>
        <taxon>Bacillaceae</taxon>
        <taxon>Salirhabdus</taxon>
    </lineage>
</organism>
<feature type="transmembrane region" description="Helical" evidence="8">
    <location>
        <begin position="244"/>
        <end position="266"/>
    </location>
</feature>
<feature type="transmembrane region" description="Helical" evidence="8">
    <location>
        <begin position="46"/>
        <end position="62"/>
    </location>
</feature>
<keyword evidence="5 8" id="KW-1133">Transmembrane helix</keyword>
<feature type="transmembrane region" description="Helical" evidence="8">
    <location>
        <begin position="320"/>
        <end position="338"/>
    </location>
</feature>
<evidence type="ECO:0000256" key="4">
    <source>
        <dbReference type="ARBA" id="ARBA00022692"/>
    </source>
</evidence>
<dbReference type="InterPro" id="IPR018480">
    <property type="entry name" value="PNAcMuramoyl-5peptid_Trfase_CS"/>
</dbReference>
<dbReference type="EC" id="2.7.8.33" evidence="9"/>
<dbReference type="Pfam" id="PF00953">
    <property type="entry name" value="Glycos_transf_4"/>
    <property type="match status" value="1"/>
</dbReference>
<keyword evidence="7" id="KW-0479">Metal-binding</keyword>
<name>A0A841Q811_9BACI</name>
<feature type="transmembrane region" description="Helical" evidence="8">
    <location>
        <begin position="169"/>
        <end position="186"/>
    </location>
</feature>
<dbReference type="GO" id="GO:0046872">
    <property type="term" value="F:metal ion binding"/>
    <property type="evidence" value="ECO:0007669"/>
    <property type="project" value="UniProtKB-KW"/>
</dbReference>
<evidence type="ECO:0000256" key="1">
    <source>
        <dbReference type="ARBA" id="ARBA00004651"/>
    </source>
</evidence>
<feature type="transmembrane region" description="Helical" evidence="8">
    <location>
        <begin position="6"/>
        <end position="25"/>
    </location>
</feature>
<dbReference type="PROSITE" id="PS01348">
    <property type="entry name" value="MRAY_2"/>
    <property type="match status" value="1"/>
</dbReference>
<feature type="binding site" evidence="7">
    <location>
        <position position="161"/>
    </location>
    <ligand>
        <name>Mg(2+)</name>
        <dbReference type="ChEBI" id="CHEBI:18420"/>
    </ligand>
</feature>
<dbReference type="PANTHER" id="PTHR22926:SF3">
    <property type="entry name" value="UNDECAPRENYL-PHOSPHATE ALPHA-N-ACETYLGLUCOSAMINYL 1-PHOSPHATE TRANSFERASE"/>
    <property type="match status" value="1"/>
</dbReference>
<feature type="transmembrane region" description="Helical" evidence="8">
    <location>
        <begin position="82"/>
        <end position="101"/>
    </location>
</feature>
<feature type="transmembrane region" description="Helical" evidence="8">
    <location>
        <begin position="192"/>
        <end position="210"/>
    </location>
</feature>
<feature type="transmembrane region" description="Helical" evidence="8">
    <location>
        <begin position="113"/>
        <end position="132"/>
    </location>
</feature>
<evidence type="ECO:0000256" key="2">
    <source>
        <dbReference type="ARBA" id="ARBA00022475"/>
    </source>
</evidence>
<dbReference type="PANTHER" id="PTHR22926">
    <property type="entry name" value="PHOSPHO-N-ACETYLMURAMOYL-PENTAPEPTIDE-TRANSFERASE"/>
    <property type="match status" value="1"/>
</dbReference>
<comment type="subcellular location">
    <subcellularLocation>
        <location evidence="1">Cell membrane</location>
        <topology evidence="1">Multi-pass membrane protein</topology>
    </subcellularLocation>
</comment>
<keyword evidence="3 9" id="KW-0808">Transferase</keyword>
<dbReference type="InterPro" id="IPR000715">
    <property type="entry name" value="Glycosyl_transferase_4"/>
</dbReference>
<comment type="cofactor">
    <cofactor evidence="7">
        <name>Mg(2+)</name>
        <dbReference type="ChEBI" id="CHEBI:18420"/>
    </cofactor>
</comment>
<dbReference type="CDD" id="cd06853">
    <property type="entry name" value="GT_WecA_like"/>
    <property type="match status" value="1"/>
</dbReference>
<dbReference type="EMBL" id="JACHGH010000010">
    <property type="protein sequence ID" value="MBB6454515.1"/>
    <property type="molecule type" value="Genomic_DNA"/>
</dbReference>
<dbReference type="GO" id="GO:0044038">
    <property type="term" value="P:cell wall macromolecule biosynthetic process"/>
    <property type="evidence" value="ECO:0007669"/>
    <property type="project" value="TreeGrafter"/>
</dbReference>
<dbReference type="GO" id="GO:0036380">
    <property type="term" value="F:UDP-N-acetylglucosamine-undecaprenyl-phosphate N-acetylglucosaminephosphotransferase activity"/>
    <property type="evidence" value="ECO:0007669"/>
    <property type="project" value="UniProtKB-EC"/>
</dbReference>
<keyword evidence="6 8" id="KW-0472">Membrane</keyword>
<evidence type="ECO:0000256" key="6">
    <source>
        <dbReference type="ARBA" id="ARBA00023136"/>
    </source>
</evidence>
<keyword evidence="10" id="KW-1185">Reference proteome</keyword>
<dbReference type="GO" id="GO:0071555">
    <property type="term" value="P:cell wall organization"/>
    <property type="evidence" value="ECO:0007669"/>
    <property type="project" value="TreeGrafter"/>
</dbReference>
<feature type="transmembrane region" description="Helical" evidence="8">
    <location>
        <begin position="217"/>
        <end position="238"/>
    </location>
</feature>
<evidence type="ECO:0000256" key="3">
    <source>
        <dbReference type="ARBA" id="ARBA00022679"/>
    </source>
</evidence>
<dbReference type="RefSeq" id="WP_174496912.1">
    <property type="nucleotide sequence ID" value="NZ_CADDWK010000010.1"/>
</dbReference>
<reference evidence="9 10" key="1">
    <citation type="submission" date="2020-08" db="EMBL/GenBank/DDBJ databases">
        <title>Genomic Encyclopedia of Type Strains, Phase IV (KMG-IV): sequencing the most valuable type-strain genomes for metagenomic binning, comparative biology and taxonomic classification.</title>
        <authorList>
            <person name="Goeker M."/>
        </authorList>
    </citation>
    <scope>NUCLEOTIDE SEQUENCE [LARGE SCALE GENOMIC DNA]</scope>
    <source>
        <strain evidence="9 10">DSM 19612</strain>
    </source>
</reference>
<keyword evidence="7" id="KW-0460">Magnesium</keyword>
<protein>
    <submittedName>
        <fullName evidence="9">UDP-GlcNAc:undecaprenyl-phosphate GlcNAc-1-phosphate transferase</fullName>
        <ecNumber evidence="9">2.7.8.33</ecNumber>
    </submittedName>
</protein>
<comment type="caution">
    <text evidence="9">The sequence shown here is derived from an EMBL/GenBank/DDBJ whole genome shotgun (WGS) entry which is preliminary data.</text>
</comment>
<sequence>MLLFTLILCFVTALAITPLIKMLAYKIGATDNPDHRKVHQVVMPRLGGLAIFMSFILGVLIINPSEHFHLPIIDLSTTSIHLPIVIGSFIIIFTGICDDIIQISPKWKLLGQLVAAIIVVVVGDIRLEFINLPFGGQLSFGEYLSIPITLIWIIGITNAINLIDGLDGLAAGVSAIALFSIAGMAVMMGNPYVMVMALIVGVSALGFLVFNFYPAKIFMGDTGALFLGYMISVLSLLGFKNVTFVSLIVPILILAVPILDTAFAIIRRLINKQPLSSPDKSHMHHCLIRIGYTHKQTVLVIYLMSAMFGIAAFIFSQTTIWGSFIVLLFILVAVELLVEKIGLIKEDYKPLLNFINARKPMKSKYKNL</sequence>
<keyword evidence="2" id="KW-1003">Cell membrane</keyword>
<evidence type="ECO:0000313" key="10">
    <source>
        <dbReference type="Proteomes" id="UP000581688"/>
    </source>
</evidence>
<dbReference type="AlphaFoldDB" id="A0A841Q811"/>
<proteinExistence type="predicted"/>
<dbReference type="GO" id="GO:0009103">
    <property type="term" value="P:lipopolysaccharide biosynthetic process"/>
    <property type="evidence" value="ECO:0007669"/>
    <property type="project" value="TreeGrafter"/>
</dbReference>
<evidence type="ECO:0000256" key="7">
    <source>
        <dbReference type="PIRSR" id="PIRSR600715-1"/>
    </source>
</evidence>
<evidence type="ECO:0000313" key="9">
    <source>
        <dbReference type="EMBL" id="MBB6454515.1"/>
    </source>
</evidence>
<gene>
    <name evidence="9" type="ORF">HNQ94_003004</name>
</gene>
<dbReference type="Proteomes" id="UP000581688">
    <property type="component" value="Unassembled WGS sequence"/>
</dbReference>
<feature type="binding site" evidence="7">
    <location>
        <position position="221"/>
    </location>
    <ligand>
        <name>Mg(2+)</name>
        <dbReference type="ChEBI" id="CHEBI:18420"/>
    </ligand>
</feature>
<feature type="transmembrane region" description="Helical" evidence="8">
    <location>
        <begin position="144"/>
        <end position="162"/>
    </location>
</feature>